<evidence type="ECO:0000259" key="1">
    <source>
        <dbReference type="Pfam" id="PF00673"/>
    </source>
</evidence>
<dbReference type="InterPro" id="IPR022803">
    <property type="entry name" value="Ribosomal_uL5_dom_sf"/>
</dbReference>
<proteinExistence type="predicted"/>
<dbReference type="SUPFAM" id="SSF55282">
    <property type="entry name" value="RL5-like"/>
    <property type="match status" value="1"/>
</dbReference>
<keyword evidence="2" id="KW-0496">Mitochondrion</keyword>
<dbReference type="Gene3D" id="3.30.1440.10">
    <property type="match status" value="1"/>
</dbReference>
<feature type="domain" description="Large ribosomal subunit protein uL5 C-terminal" evidence="1">
    <location>
        <begin position="1"/>
        <end position="80"/>
    </location>
</feature>
<accession>A0A0R8S1K6</accession>
<dbReference type="Pfam" id="PF00673">
    <property type="entry name" value="Ribosomal_L5_C"/>
    <property type="match status" value="1"/>
</dbReference>
<protein>
    <submittedName>
        <fullName evidence="2">Ribosomal protein L5</fullName>
    </submittedName>
</protein>
<dbReference type="AlphaFoldDB" id="A0A0R8S1K6"/>
<name>A0A0R8S1K6_PRACR</name>
<sequence>MFEFLEKLTYIVLPMTRTFYGINKYCLNTHTHFVFSIGLKDILIFPELQNYFEYFNDVNGFNISVITKNSYGKSAKDCIAKINKKQKADTQLSSYSIGKTDILPVPHVDTQKLNNFKMYNFLSAFQIPTT</sequence>
<reference evidence="2" key="1">
    <citation type="journal article" date="2015" name="Genome Announc.">
        <title>Draft Plastid and Mitochondrial Genome Sequences from Antarctic Alga Prasiola crispa.</title>
        <authorList>
            <person name="Carvalho E.L."/>
            <person name="Wallau Gda L."/>
            <person name="Rangel D.L."/>
            <person name="Machado L.C."/>
            <person name="da Silva A.F."/>
            <person name="da Silva L.F."/>
            <person name="Macedo P.E."/>
            <person name="Pereira A.B."/>
            <person name="Victoria Fde C."/>
            <person name="Boldo J.T."/>
            <person name="Dal Belo C.A."/>
            <person name="Pinto P.M."/>
        </authorList>
    </citation>
    <scope>NUCLEOTIDE SEQUENCE</scope>
</reference>
<evidence type="ECO:0000313" key="2">
    <source>
        <dbReference type="EMBL" id="AKZ21139.1"/>
    </source>
</evidence>
<dbReference type="EMBL" id="KR017747">
    <property type="protein sequence ID" value="AKZ21139.1"/>
    <property type="molecule type" value="Genomic_DNA"/>
</dbReference>
<gene>
    <name evidence="2" type="primary">rpl5</name>
</gene>
<geneLocation type="mitochondrion" evidence="2"/>
<organism evidence="2">
    <name type="scientific">Prasiola crispa</name>
    <name type="common">Green alga</name>
    <name type="synonym">Ulva crispa</name>
    <dbReference type="NCBI Taxonomy" id="173492"/>
    <lineage>
        <taxon>Eukaryota</taxon>
        <taxon>Viridiplantae</taxon>
        <taxon>Chlorophyta</taxon>
        <taxon>core chlorophytes</taxon>
        <taxon>Trebouxiophyceae</taxon>
        <taxon>Prasiolales</taxon>
        <taxon>Prasiolaceae</taxon>
        <taxon>Prasiola</taxon>
    </lineage>
</organism>
<dbReference type="InterPro" id="IPR031309">
    <property type="entry name" value="Ribosomal_uL5_C"/>
</dbReference>
<keyword evidence="2" id="KW-0687">Ribonucleoprotein</keyword>
<dbReference type="GO" id="GO:0005840">
    <property type="term" value="C:ribosome"/>
    <property type="evidence" value="ECO:0007669"/>
    <property type="project" value="UniProtKB-KW"/>
</dbReference>
<keyword evidence="2" id="KW-0689">Ribosomal protein</keyword>